<comment type="caution">
    <text evidence="1">The sequence shown here is derived from an EMBL/GenBank/DDBJ whole genome shotgun (WGS) entry which is preliminary data.</text>
</comment>
<dbReference type="Proteomes" id="UP000304382">
    <property type="component" value="Unassembled WGS sequence"/>
</dbReference>
<organism evidence="1 2">
    <name type="scientific">Haloarcula mannanilytica</name>
    <dbReference type="NCBI Taxonomy" id="2509225"/>
    <lineage>
        <taxon>Archaea</taxon>
        <taxon>Methanobacteriati</taxon>
        <taxon>Methanobacteriota</taxon>
        <taxon>Stenosarchaea group</taxon>
        <taxon>Halobacteria</taxon>
        <taxon>Halobacteriales</taxon>
        <taxon>Haloarculaceae</taxon>
        <taxon>Haloarcula</taxon>
    </lineage>
</organism>
<accession>A0A4C2EHR6</accession>
<evidence type="ECO:0000313" key="2">
    <source>
        <dbReference type="Proteomes" id="UP000304382"/>
    </source>
</evidence>
<reference evidence="1 2" key="1">
    <citation type="submission" date="2019-02" db="EMBL/GenBank/DDBJ databases">
        <title>Haloarcula mannanilyticum sp. nov., a mannan degrading haloarchaeon isolated from commercial salt.</title>
        <authorList>
            <person name="Enomoto S."/>
            <person name="Shimane Y."/>
            <person name="Kamekura M."/>
            <person name="Ito T."/>
            <person name="Moriya O."/>
            <person name="Ihara K."/>
            <person name="Takahashi-Ando N."/>
            <person name="Fukushima Y."/>
            <person name="Yoshida Y."/>
            <person name="Usama R."/>
            <person name="Takai K."/>
            <person name="Minegishi H."/>
        </authorList>
    </citation>
    <scope>NUCLEOTIDE SEQUENCE [LARGE SCALE GENOMIC DNA]</scope>
    <source>
        <strain evidence="1 2">MD130-1</strain>
    </source>
</reference>
<dbReference type="AlphaFoldDB" id="A0A4C2EHR6"/>
<name>A0A4C2EHR6_9EURY</name>
<keyword evidence="2" id="KW-1185">Reference proteome</keyword>
<sequence>MRAKVTYSIPLICLVVNSNLDLWVEEAVDCFETDGSLSGQNISKFNKLLQLIVEEWSIDNDLFRVSDKTISRKAREVLRKARRYKNPVQYFHNSKGDVQKSLHSEPHLKYTIVFPLNIKFTAMGDRPDSFTIQEENLIRIANSTWKTQYWPSIKNKRNIKRVLEKSPNSINSNNFSYWKYQVEAVDQRYAMNRISELVELLCAKINFSLHQGRAPDFHASTGPWPYRWSQLRPPFIYFVFKEGIHLGYYKREKYNSYFYSTDPEPRKTVRVSSNKQERYVFGMEYLPDIPRELDDVDQVLVDGLYLYQSGIAESDQQDAFLNYWRGIENMTLTNEQERMTEIPSRTASLFEPENKEIFKYRLQRVRLIRNNLVHEGRQTKVEDDDLKLLKTVLEALIMLFVEFRQKWDITDFEFVLNTGRNDETKLKEMKNSRHREIYLIQQMLNDK</sequence>
<evidence type="ECO:0000313" key="1">
    <source>
        <dbReference type="EMBL" id="GCF14041.1"/>
    </source>
</evidence>
<proteinExistence type="predicted"/>
<dbReference type="EMBL" id="BIXZ01000002">
    <property type="protein sequence ID" value="GCF14041.1"/>
    <property type="molecule type" value="Genomic_DNA"/>
</dbReference>
<protein>
    <submittedName>
        <fullName evidence="1">Uncharacterized protein</fullName>
    </submittedName>
</protein>
<gene>
    <name evidence="1" type="ORF">Harman_19760</name>
</gene>